<dbReference type="Proteomes" id="UP000001745">
    <property type="component" value="Unassembled WGS sequence"/>
</dbReference>
<evidence type="ECO:0000313" key="4">
    <source>
        <dbReference type="Proteomes" id="UP000001745"/>
    </source>
</evidence>
<evidence type="ECO:0000256" key="1">
    <source>
        <dbReference type="ARBA" id="ARBA00022793"/>
    </source>
</evidence>
<keyword evidence="4" id="KW-1185">Reference proteome</keyword>
<name>B8ML28_TALSN</name>
<dbReference type="AlphaFoldDB" id="B8ML28"/>
<protein>
    <recommendedName>
        <fullName evidence="5">Phosphatidylserine decarboxylase</fullName>
    </recommendedName>
</protein>
<gene>
    <name evidence="3" type="ORF">TSTA_048840</name>
</gene>
<accession>B8ML28</accession>
<proteinExistence type="predicted"/>
<dbReference type="OrthoDB" id="5973539at2759"/>
<dbReference type="PhylomeDB" id="B8ML28"/>
<dbReference type="HOGENOM" id="CLU_445623_0_0_1"/>
<keyword evidence="1" id="KW-0210">Decarboxylase</keyword>
<dbReference type="eggNOG" id="KOG2419">
    <property type="taxonomic scope" value="Eukaryota"/>
</dbReference>
<sequence length="613" mass="69364">MTTQNYKPKSIVAHDLADFICRTKERTTQFEDAVSSPIDPKNGGDKEMKQENIHSLSDYIKFVDELVRWVPKVSSTGDELMNKLLVFYWVLDQLILEPYQTKIAPTTANTDLTWFSYWLVTFACEQGKWLDSPESAGSVYSFYRNENYSKTADEWEEPENGRKSFNHWFARRWKDINKSRPVASPGEDDVIVHVADSMFDGNTRRQRSGMASGDTSPGSGIDYKNGSFMHAFLGPTDYHRQHAPVSGKVIEVRSIQDQVYLQVSKKLEKSGIKGSRGLSYGPGRPRVSMVSDSWLDCHPEKYGKVAVLPIGMAQVSSVKMTVEVGDKVKKGDNISCFQFGGSDVCIVFERRVKWRLDLKPGETKLNVTWKESKIWRKEIVNQPRALSLTVCKAATTLRTGQPVVVTNLVKLSIMENLLTEIGYLCTDATNDCGVSMCLERARPPLKMLDDIIQDIRAAKLTHREKVKNVFKALSYDWKLSDASDLLRGNIDRLSLGLLVLQLPSWYSGKDLWARLWTNGLGDSSVQQSLTVMHTVPSSEGIWDLVTRRDIVGIRNEFIKRKYSVNTVDEYDRSLGLACRSGQSDFVRFLLDTGAVSQCVNDNGRYASRIEHLR</sequence>
<dbReference type="InterPro" id="IPR003817">
    <property type="entry name" value="PS_Dcarbxylase"/>
</dbReference>
<organism evidence="3 4">
    <name type="scientific">Talaromyces stipitatus (strain ATCC 10500 / CBS 375.48 / QM 6759 / NRRL 1006)</name>
    <name type="common">Penicillium stipitatum</name>
    <dbReference type="NCBI Taxonomy" id="441959"/>
    <lineage>
        <taxon>Eukaryota</taxon>
        <taxon>Fungi</taxon>
        <taxon>Dikarya</taxon>
        <taxon>Ascomycota</taxon>
        <taxon>Pezizomycotina</taxon>
        <taxon>Eurotiomycetes</taxon>
        <taxon>Eurotiomycetidae</taxon>
        <taxon>Eurotiales</taxon>
        <taxon>Trichocomaceae</taxon>
        <taxon>Talaromyces</taxon>
        <taxon>Talaromyces sect. Talaromyces</taxon>
    </lineage>
</organism>
<reference evidence="4" key="1">
    <citation type="journal article" date="2015" name="Genome Announc.">
        <title>Genome sequence of the AIDS-associated pathogen Penicillium marneffei (ATCC18224) and its near taxonomic relative Talaromyces stipitatus (ATCC10500).</title>
        <authorList>
            <person name="Nierman W.C."/>
            <person name="Fedorova-Abrams N.D."/>
            <person name="Andrianopoulos A."/>
        </authorList>
    </citation>
    <scope>NUCLEOTIDE SEQUENCE [LARGE SCALE GENOMIC DNA]</scope>
    <source>
        <strain evidence="4">ATCC 10500 / CBS 375.48 / QM 6759 / NRRL 1006</strain>
    </source>
</reference>
<evidence type="ECO:0000256" key="2">
    <source>
        <dbReference type="ARBA" id="ARBA00023239"/>
    </source>
</evidence>
<dbReference type="PANTHER" id="PTHR10067">
    <property type="entry name" value="PHOSPHATIDYLSERINE DECARBOXYLASE"/>
    <property type="match status" value="1"/>
</dbReference>
<evidence type="ECO:0000313" key="3">
    <source>
        <dbReference type="EMBL" id="EED15444.1"/>
    </source>
</evidence>
<dbReference type="GO" id="GO:0008654">
    <property type="term" value="P:phospholipid biosynthetic process"/>
    <property type="evidence" value="ECO:0007669"/>
    <property type="project" value="InterPro"/>
</dbReference>
<dbReference type="EMBL" id="EQ962657">
    <property type="protein sequence ID" value="EED15444.1"/>
    <property type="molecule type" value="Genomic_DNA"/>
</dbReference>
<evidence type="ECO:0008006" key="5">
    <source>
        <dbReference type="Google" id="ProtNLM"/>
    </source>
</evidence>
<dbReference type="RefSeq" id="XP_002485397.1">
    <property type="nucleotide sequence ID" value="XM_002485352.1"/>
</dbReference>
<dbReference type="GO" id="GO:0004609">
    <property type="term" value="F:phosphatidylserine decarboxylase activity"/>
    <property type="evidence" value="ECO:0007669"/>
    <property type="project" value="InterPro"/>
</dbReference>
<dbReference type="GeneID" id="8100600"/>
<keyword evidence="2" id="KW-0456">Lyase</keyword>
<dbReference type="PANTHER" id="PTHR10067:SF13">
    <property type="entry name" value="PHOSPHATIDYLSERINE DECARBOXYLASE"/>
    <property type="match status" value="1"/>
</dbReference>
<dbReference type="STRING" id="441959.B8ML28"/>
<dbReference type="Pfam" id="PF02666">
    <property type="entry name" value="PS_Dcarbxylase"/>
    <property type="match status" value="1"/>
</dbReference>
<dbReference type="InParanoid" id="B8ML28"/>
<dbReference type="VEuPathDB" id="FungiDB:TSTA_048840"/>